<dbReference type="InterPro" id="IPR036852">
    <property type="entry name" value="Peptidase_S8/S53_dom_sf"/>
</dbReference>
<reference evidence="7 8" key="1">
    <citation type="submission" date="2024-06" db="EMBL/GenBank/DDBJ databases">
        <title>The Natural Products Discovery Center: Release of the First 8490 Sequenced Strains for Exploring Actinobacteria Biosynthetic Diversity.</title>
        <authorList>
            <person name="Kalkreuter E."/>
            <person name="Kautsar S.A."/>
            <person name="Yang D."/>
            <person name="Bader C.D."/>
            <person name="Teijaro C.N."/>
            <person name="Fluegel L."/>
            <person name="Davis C.M."/>
            <person name="Simpson J.R."/>
            <person name="Lauterbach L."/>
            <person name="Steele A.D."/>
            <person name="Gui C."/>
            <person name="Meng S."/>
            <person name="Li G."/>
            <person name="Viehrig K."/>
            <person name="Ye F."/>
            <person name="Su P."/>
            <person name="Kiefer A.F."/>
            <person name="Nichols A."/>
            <person name="Cepeda A.J."/>
            <person name="Yan W."/>
            <person name="Fan B."/>
            <person name="Jiang Y."/>
            <person name="Adhikari A."/>
            <person name="Zheng C.-J."/>
            <person name="Schuster L."/>
            <person name="Cowan T.M."/>
            <person name="Smanski M.J."/>
            <person name="Chevrette M.G."/>
            <person name="De Carvalho L.P.S."/>
            <person name="Shen B."/>
        </authorList>
    </citation>
    <scope>NUCLEOTIDE SEQUENCE [LARGE SCALE GENOMIC DNA]</scope>
    <source>
        <strain evidence="7 8">NPDC053791</strain>
    </source>
</reference>
<feature type="active site" description="Charge relay system" evidence="5">
    <location>
        <position position="175"/>
    </location>
</feature>
<evidence type="ECO:0000256" key="1">
    <source>
        <dbReference type="ARBA" id="ARBA00011073"/>
    </source>
</evidence>
<dbReference type="InterPro" id="IPR050131">
    <property type="entry name" value="Peptidase_S8_subtilisin-like"/>
</dbReference>
<comment type="similarity">
    <text evidence="1 5">Belongs to the peptidase S8 family.</text>
</comment>
<dbReference type="PRINTS" id="PR00723">
    <property type="entry name" value="SUBTILISIN"/>
</dbReference>
<dbReference type="PANTHER" id="PTHR43806:SF11">
    <property type="entry name" value="CEREVISIN-RELATED"/>
    <property type="match status" value="1"/>
</dbReference>
<feature type="active site" description="Charge relay system" evidence="5">
    <location>
        <position position="227"/>
    </location>
</feature>
<dbReference type="PROSITE" id="PS00136">
    <property type="entry name" value="SUBTILASE_ASP"/>
    <property type="match status" value="1"/>
</dbReference>
<dbReference type="PROSITE" id="PS51892">
    <property type="entry name" value="SUBTILASE"/>
    <property type="match status" value="1"/>
</dbReference>
<keyword evidence="4 5" id="KW-0720">Serine protease</keyword>
<evidence type="ECO:0000259" key="6">
    <source>
        <dbReference type="Pfam" id="PF00082"/>
    </source>
</evidence>
<dbReference type="InterPro" id="IPR015500">
    <property type="entry name" value="Peptidase_S8_subtilisin-rel"/>
</dbReference>
<dbReference type="Proteomes" id="UP001552479">
    <property type="component" value="Unassembled WGS sequence"/>
</dbReference>
<gene>
    <name evidence="7" type="ORF">AB0L03_02065</name>
</gene>
<dbReference type="SUPFAM" id="SSF52743">
    <property type="entry name" value="Subtilisin-like"/>
    <property type="match status" value="1"/>
</dbReference>
<evidence type="ECO:0000256" key="5">
    <source>
        <dbReference type="PROSITE-ProRule" id="PRU01240"/>
    </source>
</evidence>
<feature type="active site" description="Charge relay system" evidence="5">
    <location>
        <position position="392"/>
    </location>
</feature>
<keyword evidence="8" id="KW-1185">Reference proteome</keyword>
<evidence type="ECO:0000313" key="8">
    <source>
        <dbReference type="Proteomes" id="UP001552479"/>
    </source>
</evidence>
<dbReference type="InterPro" id="IPR023827">
    <property type="entry name" value="Peptidase_S8_Asp-AS"/>
</dbReference>
<organism evidence="7 8">
    <name type="scientific">Streptomyces roseoverticillatus</name>
    <dbReference type="NCBI Taxonomy" id="66429"/>
    <lineage>
        <taxon>Bacteria</taxon>
        <taxon>Bacillati</taxon>
        <taxon>Actinomycetota</taxon>
        <taxon>Actinomycetes</taxon>
        <taxon>Kitasatosporales</taxon>
        <taxon>Streptomycetaceae</taxon>
        <taxon>Streptomyces</taxon>
    </lineage>
</organism>
<evidence type="ECO:0000256" key="3">
    <source>
        <dbReference type="ARBA" id="ARBA00022801"/>
    </source>
</evidence>
<dbReference type="PANTHER" id="PTHR43806">
    <property type="entry name" value="PEPTIDASE S8"/>
    <property type="match status" value="1"/>
</dbReference>
<dbReference type="EMBL" id="JBFASG010000001">
    <property type="protein sequence ID" value="MEV4921633.1"/>
    <property type="molecule type" value="Genomic_DNA"/>
</dbReference>
<dbReference type="Pfam" id="PF00082">
    <property type="entry name" value="Peptidase_S8"/>
    <property type="match status" value="1"/>
</dbReference>
<sequence length="453" mass="48631">MTRPQNGDLSSLKQPFFNRNDDARVPGEAIVKLTPEATSQIREHIPDISIADSIGARCLGIAEVDLTLQEIGVRSISHLHSPSPPVWNGQGWVEPDTTFYYAVRFDPKRQADAIALLSHTTGIVLAESNYWREGAAANPSRTQEAPEQWGLERIGCPAAWKYTEGDPDVVIAVIDSGVDLHHRALYQQLASGRNFVAFDKFPTVPHGLRLSGNYTNPTTPPWDEHGHGTHVAGKISCARVRGSSPTGVTLNCTILPVRAFARAHDWRNNQPTSWGDDKAITAGIDWAVTHGARIINMSFSNIAPLSEAQKNAIDYAIRSDVVVITSAGNGGDGWPMQPAATPGVIAVGATDSNNQPANFSSRGDHVKIWAPGVDIWSTHWGRSTYASMPGTSIAAAHVSGVAALLFSLKLNLTASDVRRLLLETTTPITSGSADPDITGGLVNAEKALRKAAE</sequence>
<name>A0ABV3IML8_9ACTN</name>
<feature type="domain" description="Peptidase S8/S53" evidence="6">
    <location>
        <begin position="168"/>
        <end position="426"/>
    </location>
</feature>
<evidence type="ECO:0000313" key="7">
    <source>
        <dbReference type="EMBL" id="MEV4921633.1"/>
    </source>
</evidence>
<protein>
    <submittedName>
        <fullName evidence="7">S8 family serine peptidase</fullName>
    </submittedName>
</protein>
<dbReference type="InterPro" id="IPR000209">
    <property type="entry name" value="Peptidase_S8/S53_dom"/>
</dbReference>
<evidence type="ECO:0000256" key="2">
    <source>
        <dbReference type="ARBA" id="ARBA00022670"/>
    </source>
</evidence>
<evidence type="ECO:0000256" key="4">
    <source>
        <dbReference type="ARBA" id="ARBA00022825"/>
    </source>
</evidence>
<accession>A0ABV3IML8</accession>
<comment type="caution">
    <text evidence="7">The sequence shown here is derived from an EMBL/GenBank/DDBJ whole genome shotgun (WGS) entry which is preliminary data.</text>
</comment>
<dbReference type="Gene3D" id="3.40.50.200">
    <property type="entry name" value="Peptidase S8/S53 domain"/>
    <property type="match status" value="1"/>
</dbReference>
<proteinExistence type="inferred from homology"/>
<keyword evidence="3 5" id="KW-0378">Hydrolase</keyword>
<keyword evidence="2 5" id="KW-0645">Protease</keyword>
<dbReference type="RefSeq" id="WP_366086487.1">
    <property type="nucleotide sequence ID" value="NZ_JBFASG010000001.1"/>
</dbReference>